<dbReference type="GO" id="GO:0003677">
    <property type="term" value="F:DNA binding"/>
    <property type="evidence" value="ECO:0007669"/>
    <property type="project" value="UniProtKB-KW"/>
</dbReference>
<dbReference type="SUPFAM" id="SSF55781">
    <property type="entry name" value="GAF domain-like"/>
    <property type="match status" value="1"/>
</dbReference>
<sequence length="293" mass="32131">MQCHGIAAGDGASRRSVPPAQVRRPDVPDEPETPEDDGSSTPSGMLQTVDRALQILLATDREHDGWSVTEVSAEFGFSTSVAHRLLATLTHRDFLIADPSTRRYRIGPAAMTVGRIWAGSQSLRLLVQPVLAQLAEETGLAAIFAIPDAFHMRAIAAATGTEGPLRTYPLVGELFPAHAGATSKAYYAHLPDLERRRTFADRPMARFTPSTTIDPAVLEQQFERIRRQGYATSSGEYDVDVSTVAMVVRLRNEPFGSLSLGRHGEFMTDVPALVRRLEEARRDIELTLVGRSR</sequence>
<evidence type="ECO:0000259" key="6">
    <source>
        <dbReference type="PROSITE" id="PS51078"/>
    </source>
</evidence>
<dbReference type="Pfam" id="PF01614">
    <property type="entry name" value="IclR_C"/>
    <property type="match status" value="1"/>
</dbReference>
<dbReference type="KEGG" id="brz:CFK38_02055"/>
<dbReference type="PROSITE" id="PS51077">
    <property type="entry name" value="HTH_ICLR"/>
    <property type="match status" value="1"/>
</dbReference>
<keyword evidence="2" id="KW-0238">DNA-binding</keyword>
<evidence type="ECO:0000313" key="8">
    <source>
        <dbReference type="Proteomes" id="UP000218165"/>
    </source>
</evidence>
<dbReference type="SMART" id="SM00346">
    <property type="entry name" value="HTH_ICLR"/>
    <property type="match status" value="1"/>
</dbReference>
<dbReference type="InterPro" id="IPR036388">
    <property type="entry name" value="WH-like_DNA-bd_sf"/>
</dbReference>
<reference evidence="8" key="1">
    <citation type="submission" date="2017-09" db="EMBL/GenBank/DDBJ databases">
        <title>Brachybacterium sp. VM2412.</title>
        <authorList>
            <person name="Tak E.J."/>
            <person name="Bae J.-W."/>
        </authorList>
    </citation>
    <scope>NUCLEOTIDE SEQUENCE [LARGE SCALE GENOMIC DNA]</scope>
    <source>
        <strain evidence="8">VM2412</strain>
    </source>
</reference>
<gene>
    <name evidence="7" type="ORF">CFK38_02055</name>
</gene>
<feature type="region of interest" description="Disordered" evidence="4">
    <location>
        <begin position="1"/>
        <end position="45"/>
    </location>
</feature>
<dbReference type="InterPro" id="IPR005471">
    <property type="entry name" value="Tscrpt_reg_IclR_N"/>
</dbReference>
<feature type="compositionally biased region" description="Acidic residues" evidence="4">
    <location>
        <begin position="28"/>
        <end position="38"/>
    </location>
</feature>
<proteinExistence type="predicted"/>
<dbReference type="InterPro" id="IPR014757">
    <property type="entry name" value="Tscrpt_reg_IclR_C"/>
</dbReference>
<dbReference type="Gene3D" id="1.10.10.10">
    <property type="entry name" value="Winged helix-like DNA-binding domain superfamily/Winged helix DNA-binding domain"/>
    <property type="match status" value="1"/>
</dbReference>
<evidence type="ECO:0000256" key="3">
    <source>
        <dbReference type="ARBA" id="ARBA00023163"/>
    </source>
</evidence>
<evidence type="ECO:0000259" key="5">
    <source>
        <dbReference type="PROSITE" id="PS51077"/>
    </source>
</evidence>
<dbReference type="PROSITE" id="PS51078">
    <property type="entry name" value="ICLR_ED"/>
    <property type="match status" value="1"/>
</dbReference>
<evidence type="ECO:0000256" key="4">
    <source>
        <dbReference type="SAM" id="MobiDB-lite"/>
    </source>
</evidence>
<dbReference type="OrthoDB" id="4068713at2"/>
<dbReference type="Gene3D" id="3.30.450.40">
    <property type="match status" value="1"/>
</dbReference>
<dbReference type="AlphaFoldDB" id="A0A291GK43"/>
<accession>A0A291GK43</accession>
<dbReference type="Proteomes" id="UP000218165">
    <property type="component" value="Chromosome"/>
</dbReference>
<evidence type="ECO:0000313" key="7">
    <source>
        <dbReference type="EMBL" id="ATG50440.1"/>
    </source>
</evidence>
<feature type="domain" description="HTH iclR-type" evidence="5">
    <location>
        <begin position="46"/>
        <end position="108"/>
    </location>
</feature>
<dbReference type="InterPro" id="IPR036390">
    <property type="entry name" value="WH_DNA-bd_sf"/>
</dbReference>
<dbReference type="Pfam" id="PF09339">
    <property type="entry name" value="HTH_IclR"/>
    <property type="match status" value="1"/>
</dbReference>
<name>A0A291GK43_9MICO</name>
<dbReference type="InterPro" id="IPR050707">
    <property type="entry name" value="HTH_MetabolicPath_Reg"/>
</dbReference>
<dbReference type="GO" id="GO:0045892">
    <property type="term" value="P:negative regulation of DNA-templated transcription"/>
    <property type="evidence" value="ECO:0007669"/>
    <property type="project" value="TreeGrafter"/>
</dbReference>
<dbReference type="InterPro" id="IPR029016">
    <property type="entry name" value="GAF-like_dom_sf"/>
</dbReference>
<keyword evidence="1" id="KW-0805">Transcription regulation</keyword>
<dbReference type="PANTHER" id="PTHR30136:SF24">
    <property type="entry name" value="HTH-TYPE TRANSCRIPTIONAL REPRESSOR ALLR"/>
    <property type="match status" value="1"/>
</dbReference>
<dbReference type="PANTHER" id="PTHR30136">
    <property type="entry name" value="HELIX-TURN-HELIX TRANSCRIPTIONAL REGULATOR, ICLR FAMILY"/>
    <property type="match status" value="1"/>
</dbReference>
<keyword evidence="3" id="KW-0804">Transcription</keyword>
<organism evidence="7 8">
    <name type="scientific">Brachybacterium vulturis</name>
    <dbReference type="NCBI Taxonomy" id="2017484"/>
    <lineage>
        <taxon>Bacteria</taxon>
        <taxon>Bacillati</taxon>
        <taxon>Actinomycetota</taxon>
        <taxon>Actinomycetes</taxon>
        <taxon>Micrococcales</taxon>
        <taxon>Dermabacteraceae</taxon>
        <taxon>Brachybacterium</taxon>
    </lineage>
</organism>
<dbReference type="GO" id="GO:0003700">
    <property type="term" value="F:DNA-binding transcription factor activity"/>
    <property type="evidence" value="ECO:0007669"/>
    <property type="project" value="TreeGrafter"/>
</dbReference>
<evidence type="ECO:0000256" key="1">
    <source>
        <dbReference type="ARBA" id="ARBA00023015"/>
    </source>
</evidence>
<dbReference type="EMBL" id="CP023563">
    <property type="protein sequence ID" value="ATG50440.1"/>
    <property type="molecule type" value="Genomic_DNA"/>
</dbReference>
<evidence type="ECO:0000256" key="2">
    <source>
        <dbReference type="ARBA" id="ARBA00023125"/>
    </source>
</evidence>
<keyword evidence="8" id="KW-1185">Reference proteome</keyword>
<feature type="domain" description="IclR-ED" evidence="6">
    <location>
        <begin position="109"/>
        <end position="293"/>
    </location>
</feature>
<protein>
    <submittedName>
        <fullName evidence="7">IclR family transcriptional regulator</fullName>
    </submittedName>
</protein>
<dbReference type="SUPFAM" id="SSF46785">
    <property type="entry name" value="Winged helix' DNA-binding domain"/>
    <property type="match status" value="1"/>
</dbReference>